<dbReference type="InterPro" id="IPR036390">
    <property type="entry name" value="WH_DNA-bd_sf"/>
</dbReference>
<proteinExistence type="predicted"/>
<dbReference type="EMBL" id="JBHTCC010000004">
    <property type="protein sequence ID" value="MFC7299875.1"/>
    <property type="molecule type" value="Genomic_DNA"/>
</dbReference>
<dbReference type="InterPro" id="IPR000847">
    <property type="entry name" value="LysR_HTH_N"/>
</dbReference>
<dbReference type="Gene3D" id="1.10.10.10">
    <property type="entry name" value="Winged helix-like DNA-binding domain superfamily/Winged helix DNA-binding domain"/>
    <property type="match status" value="1"/>
</dbReference>
<sequence>MQVQTLRYFLMVATTGSFLATARHFEVPASSVSRAISSLESELG</sequence>
<keyword evidence="3" id="KW-1185">Reference proteome</keyword>
<reference evidence="3" key="1">
    <citation type="journal article" date="2019" name="Int. J. Syst. Evol. Microbiol.">
        <title>The Global Catalogue of Microorganisms (GCM) 10K type strain sequencing project: providing services to taxonomists for standard genome sequencing and annotation.</title>
        <authorList>
            <consortium name="The Broad Institute Genomics Platform"/>
            <consortium name="The Broad Institute Genome Sequencing Center for Infectious Disease"/>
            <person name="Wu L."/>
            <person name="Ma J."/>
        </authorList>
    </citation>
    <scope>NUCLEOTIDE SEQUENCE [LARGE SCALE GENOMIC DNA]</scope>
    <source>
        <strain evidence="3">CCUG 36956</strain>
    </source>
</reference>
<evidence type="ECO:0000259" key="1">
    <source>
        <dbReference type="PROSITE" id="PS50931"/>
    </source>
</evidence>
<dbReference type="SUPFAM" id="SSF46785">
    <property type="entry name" value="Winged helix' DNA-binding domain"/>
    <property type="match status" value="1"/>
</dbReference>
<dbReference type="InterPro" id="IPR036388">
    <property type="entry name" value="WH-like_DNA-bd_sf"/>
</dbReference>
<dbReference type="PROSITE" id="PS50931">
    <property type="entry name" value="HTH_LYSR"/>
    <property type="match status" value="1"/>
</dbReference>
<dbReference type="Proteomes" id="UP001596379">
    <property type="component" value="Unassembled WGS sequence"/>
</dbReference>
<gene>
    <name evidence="2" type="ORF">ACFQO0_15660</name>
</gene>
<protein>
    <submittedName>
        <fullName evidence="2">LysR family transcriptional regulator</fullName>
    </submittedName>
</protein>
<comment type="caution">
    <text evidence="2">The sequence shown here is derived from an EMBL/GenBank/DDBJ whole genome shotgun (WGS) entry which is preliminary data.</text>
</comment>
<dbReference type="RefSeq" id="WP_274377805.1">
    <property type="nucleotide sequence ID" value="NZ_JBHTCC010000004.1"/>
</dbReference>
<organism evidence="2 3">
    <name type="scientific">Herminiimonas aquatilis</name>
    <dbReference type="NCBI Taxonomy" id="345342"/>
    <lineage>
        <taxon>Bacteria</taxon>
        <taxon>Pseudomonadati</taxon>
        <taxon>Pseudomonadota</taxon>
        <taxon>Betaproteobacteria</taxon>
        <taxon>Burkholderiales</taxon>
        <taxon>Oxalobacteraceae</taxon>
        <taxon>Herminiimonas</taxon>
    </lineage>
</organism>
<evidence type="ECO:0000313" key="3">
    <source>
        <dbReference type="Proteomes" id="UP001596379"/>
    </source>
</evidence>
<accession>A0ABW2J8N3</accession>
<name>A0ABW2J8N3_9BURK</name>
<dbReference type="Pfam" id="PF00126">
    <property type="entry name" value="HTH_1"/>
    <property type="match status" value="1"/>
</dbReference>
<evidence type="ECO:0000313" key="2">
    <source>
        <dbReference type="EMBL" id="MFC7299875.1"/>
    </source>
</evidence>
<feature type="domain" description="HTH lysR-type" evidence="1">
    <location>
        <begin position="1"/>
        <end position="44"/>
    </location>
</feature>